<dbReference type="InterPro" id="IPR011539">
    <property type="entry name" value="RHD_DNA_bind_dom"/>
</dbReference>
<evidence type="ECO:0000259" key="7">
    <source>
        <dbReference type="PROSITE" id="PS50254"/>
    </source>
</evidence>
<gene>
    <name evidence="8" type="primary">NFAT5</name>
    <name evidence="8" type="ORF">SK128_018772</name>
</gene>
<proteinExistence type="predicted"/>
<keyword evidence="9" id="KW-1185">Reference proteome</keyword>
<dbReference type="Proteomes" id="UP001381693">
    <property type="component" value="Unassembled WGS sequence"/>
</dbReference>
<dbReference type="PANTHER" id="PTHR12533">
    <property type="entry name" value="NFAT"/>
    <property type="match status" value="1"/>
</dbReference>
<evidence type="ECO:0000256" key="4">
    <source>
        <dbReference type="ARBA" id="ARBA00023125"/>
    </source>
</evidence>
<feature type="domain" description="RHD" evidence="7">
    <location>
        <begin position="1"/>
        <end position="59"/>
    </location>
</feature>
<dbReference type="GO" id="GO:0005667">
    <property type="term" value="C:transcription regulator complex"/>
    <property type="evidence" value="ECO:0007669"/>
    <property type="project" value="TreeGrafter"/>
</dbReference>
<feature type="non-terminal residue" evidence="8">
    <location>
        <position position="1"/>
    </location>
</feature>
<name>A0AAN9A7H1_HALRR</name>
<evidence type="ECO:0000313" key="9">
    <source>
        <dbReference type="Proteomes" id="UP001381693"/>
    </source>
</evidence>
<evidence type="ECO:0000256" key="3">
    <source>
        <dbReference type="ARBA" id="ARBA00023015"/>
    </source>
</evidence>
<dbReference type="AlphaFoldDB" id="A0AAN9A7H1"/>
<evidence type="ECO:0000256" key="5">
    <source>
        <dbReference type="ARBA" id="ARBA00023163"/>
    </source>
</evidence>
<accession>A0AAN9A7H1</accession>
<dbReference type="InterPro" id="IPR032397">
    <property type="entry name" value="RHD_dimer"/>
</dbReference>
<keyword evidence="6" id="KW-0539">Nucleus</keyword>
<evidence type="ECO:0000256" key="6">
    <source>
        <dbReference type="ARBA" id="ARBA00023242"/>
    </source>
</evidence>
<comment type="subcellular location">
    <subcellularLocation>
        <location evidence="1">Nucleus</location>
    </subcellularLocation>
</comment>
<dbReference type="GO" id="GO:0005634">
    <property type="term" value="C:nucleus"/>
    <property type="evidence" value="ECO:0007669"/>
    <property type="project" value="UniProtKB-SubCell"/>
</dbReference>
<sequence length="118" mass="13265">ILKERNVDVEHRFKAVVSRGRKKSTKCRLVFRTFITMPDGTQETLQVVSRPIACTQPPGVPEILRKSLSSCSVLGGEEMFIFGKNFAKDTVVIFQEIGAKSMPVWEETAIPEKETLQP</sequence>
<dbReference type="SUPFAM" id="SSF49417">
    <property type="entry name" value="p53-like transcription factors"/>
    <property type="match status" value="1"/>
</dbReference>
<evidence type="ECO:0000256" key="2">
    <source>
        <dbReference type="ARBA" id="ARBA00022553"/>
    </source>
</evidence>
<dbReference type="Gene3D" id="2.60.40.340">
    <property type="entry name" value="Rel homology domain (RHD), DNA-binding domain"/>
    <property type="match status" value="1"/>
</dbReference>
<dbReference type="GO" id="GO:0000978">
    <property type="term" value="F:RNA polymerase II cis-regulatory region sequence-specific DNA binding"/>
    <property type="evidence" value="ECO:0007669"/>
    <property type="project" value="TreeGrafter"/>
</dbReference>
<feature type="non-terminal residue" evidence="8">
    <location>
        <position position="118"/>
    </location>
</feature>
<dbReference type="Pfam" id="PF16179">
    <property type="entry name" value="RHD_dimer"/>
    <property type="match status" value="1"/>
</dbReference>
<keyword evidence="5" id="KW-0804">Transcription</keyword>
<dbReference type="Gene3D" id="2.60.40.10">
    <property type="entry name" value="Immunoglobulins"/>
    <property type="match status" value="1"/>
</dbReference>
<dbReference type="InterPro" id="IPR037059">
    <property type="entry name" value="RHD_DNA_bind_dom_sf"/>
</dbReference>
<keyword evidence="4" id="KW-0238">DNA-binding</keyword>
<evidence type="ECO:0000256" key="1">
    <source>
        <dbReference type="ARBA" id="ARBA00004123"/>
    </source>
</evidence>
<dbReference type="InterPro" id="IPR008366">
    <property type="entry name" value="NFAT"/>
</dbReference>
<evidence type="ECO:0000313" key="8">
    <source>
        <dbReference type="EMBL" id="KAK7083646.1"/>
    </source>
</evidence>
<dbReference type="InterPro" id="IPR008967">
    <property type="entry name" value="p53-like_TF_DNA-bd_sf"/>
</dbReference>
<keyword evidence="3" id="KW-0805">Transcription regulation</keyword>
<protein>
    <submittedName>
        <fullName evidence="8">Nuclear factor of activated T-cells 5</fullName>
    </submittedName>
</protein>
<dbReference type="PROSITE" id="PS50254">
    <property type="entry name" value="REL_2"/>
    <property type="match status" value="1"/>
</dbReference>
<dbReference type="InterPro" id="IPR013783">
    <property type="entry name" value="Ig-like_fold"/>
</dbReference>
<keyword evidence="2" id="KW-0597">Phosphoprotein</keyword>
<dbReference type="PANTHER" id="PTHR12533:SF7">
    <property type="entry name" value="NFAT NUCLEAR FACTOR, ISOFORM B"/>
    <property type="match status" value="1"/>
</dbReference>
<reference evidence="8 9" key="1">
    <citation type="submission" date="2023-11" db="EMBL/GenBank/DDBJ databases">
        <title>Halocaridina rubra genome assembly.</title>
        <authorList>
            <person name="Smith C."/>
        </authorList>
    </citation>
    <scope>NUCLEOTIDE SEQUENCE [LARGE SCALE GENOMIC DNA]</scope>
    <source>
        <strain evidence="8">EP-1</strain>
        <tissue evidence="8">Whole</tissue>
    </source>
</reference>
<dbReference type="EMBL" id="JAXCGZ010002711">
    <property type="protein sequence ID" value="KAK7083646.1"/>
    <property type="molecule type" value="Genomic_DNA"/>
</dbReference>
<dbReference type="SUPFAM" id="SSF81296">
    <property type="entry name" value="E set domains"/>
    <property type="match status" value="1"/>
</dbReference>
<comment type="caution">
    <text evidence="8">The sequence shown here is derived from an EMBL/GenBank/DDBJ whole genome shotgun (WGS) entry which is preliminary data.</text>
</comment>
<dbReference type="GO" id="GO:0000981">
    <property type="term" value="F:DNA-binding transcription factor activity, RNA polymerase II-specific"/>
    <property type="evidence" value="ECO:0007669"/>
    <property type="project" value="TreeGrafter"/>
</dbReference>
<organism evidence="8 9">
    <name type="scientific">Halocaridina rubra</name>
    <name type="common">Hawaiian red shrimp</name>
    <dbReference type="NCBI Taxonomy" id="373956"/>
    <lineage>
        <taxon>Eukaryota</taxon>
        <taxon>Metazoa</taxon>
        <taxon>Ecdysozoa</taxon>
        <taxon>Arthropoda</taxon>
        <taxon>Crustacea</taxon>
        <taxon>Multicrustacea</taxon>
        <taxon>Malacostraca</taxon>
        <taxon>Eumalacostraca</taxon>
        <taxon>Eucarida</taxon>
        <taxon>Decapoda</taxon>
        <taxon>Pleocyemata</taxon>
        <taxon>Caridea</taxon>
        <taxon>Atyoidea</taxon>
        <taxon>Atyidae</taxon>
        <taxon>Halocaridina</taxon>
    </lineage>
</organism>
<dbReference type="InterPro" id="IPR014756">
    <property type="entry name" value="Ig_E-set"/>
</dbReference>